<dbReference type="GO" id="GO:0000981">
    <property type="term" value="F:DNA-binding transcription factor activity, RNA polymerase II-specific"/>
    <property type="evidence" value="ECO:0007669"/>
    <property type="project" value="TreeGrafter"/>
</dbReference>
<keyword evidence="3" id="KW-0832">Ubl conjugation</keyword>
<dbReference type="SUPFAM" id="SSF46785">
    <property type="entry name" value="Winged helix' DNA-binding domain"/>
    <property type="match status" value="1"/>
</dbReference>
<dbReference type="GO" id="GO:0002376">
    <property type="term" value="P:immune system process"/>
    <property type="evidence" value="ECO:0007669"/>
    <property type="project" value="TreeGrafter"/>
</dbReference>
<evidence type="ECO:0000256" key="6">
    <source>
        <dbReference type="ARBA" id="ARBA00023159"/>
    </source>
</evidence>
<dbReference type="PANTHER" id="PTHR11949">
    <property type="entry name" value="INTERFERON REGULATORY FACTOR"/>
    <property type="match status" value="1"/>
</dbReference>
<keyword evidence="8" id="KW-0539">Nucleus</keyword>
<dbReference type="PRINTS" id="PR00267">
    <property type="entry name" value="INTFRNREGFCT"/>
</dbReference>
<comment type="subcellular location">
    <subcellularLocation>
        <location evidence="1">Nucleus</location>
    </subcellularLocation>
</comment>
<evidence type="ECO:0000313" key="13">
    <source>
        <dbReference type="Proteomes" id="UP000324632"/>
    </source>
</evidence>
<reference evidence="12 13" key="1">
    <citation type="journal article" date="2019" name="Mol. Ecol. Resour.">
        <title>Chromosome-level genome assembly of Triplophysa tibetana, a fish adapted to the harsh high-altitude environment of the Tibetan Plateau.</title>
        <authorList>
            <person name="Yang X."/>
            <person name="Liu H."/>
            <person name="Ma Z."/>
            <person name="Zou Y."/>
            <person name="Zou M."/>
            <person name="Mao Y."/>
            <person name="Li X."/>
            <person name="Wang H."/>
            <person name="Chen T."/>
            <person name="Wang W."/>
            <person name="Yang R."/>
        </authorList>
    </citation>
    <scope>NUCLEOTIDE SEQUENCE [LARGE SCALE GENOMIC DNA]</scope>
    <source>
        <strain evidence="12">TTIB1903HZAU</strain>
        <tissue evidence="12">Muscle</tissue>
    </source>
</reference>
<dbReference type="Pfam" id="PF00605">
    <property type="entry name" value="IRF"/>
    <property type="match status" value="1"/>
</dbReference>
<dbReference type="GO" id="GO:0005634">
    <property type="term" value="C:nucleus"/>
    <property type="evidence" value="ECO:0007669"/>
    <property type="project" value="UniProtKB-SubCell"/>
</dbReference>
<protein>
    <submittedName>
        <fullName evidence="12">Interferon regulatory factor 1</fullName>
    </submittedName>
</protein>
<dbReference type="AlphaFoldDB" id="A0A5A9PEQ2"/>
<feature type="region of interest" description="Disordered" evidence="9">
    <location>
        <begin position="116"/>
        <end position="146"/>
    </location>
</feature>
<keyword evidence="7" id="KW-0804">Transcription</keyword>
<comment type="caution">
    <text evidence="12">The sequence shown here is derived from an EMBL/GenBank/DDBJ whole genome shotgun (WGS) entry which is preliminary data.</text>
</comment>
<evidence type="ECO:0000313" key="12">
    <source>
        <dbReference type="EMBL" id="KAA0720520.1"/>
    </source>
</evidence>
<dbReference type="InterPro" id="IPR036388">
    <property type="entry name" value="WH-like_DNA-bd_sf"/>
</dbReference>
<feature type="compositionally biased region" description="Basic residues" evidence="9">
    <location>
        <begin position="116"/>
        <end position="133"/>
    </location>
</feature>
<feature type="domain" description="IRF tryptophan pentad repeat" evidence="11">
    <location>
        <begin position="5"/>
        <end position="113"/>
    </location>
</feature>
<accession>A0A5A9PEQ2</accession>
<dbReference type="GO" id="GO:0000978">
    <property type="term" value="F:RNA polymerase II cis-regulatory region sequence-specific DNA binding"/>
    <property type="evidence" value="ECO:0007669"/>
    <property type="project" value="TreeGrafter"/>
</dbReference>
<evidence type="ECO:0000256" key="10">
    <source>
        <dbReference type="SAM" id="Phobius"/>
    </source>
</evidence>
<keyword evidence="2" id="KW-1017">Isopeptide bond</keyword>
<evidence type="ECO:0000256" key="1">
    <source>
        <dbReference type="ARBA" id="ARBA00004123"/>
    </source>
</evidence>
<evidence type="ECO:0000259" key="11">
    <source>
        <dbReference type="PROSITE" id="PS51507"/>
    </source>
</evidence>
<dbReference type="EMBL" id="SOYY01000006">
    <property type="protein sequence ID" value="KAA0720520.1"/>
    <property type="molecule type" value="Genomic_DNA"/>
</dbReference>
<evidence type="ECO:0000256" key="5">
    <source>
        <dbReference type="ARBA" id="ARBA00023125"/>
    </source>
</evidence>
<dbReference type="Proteomes" id="UP000324632">
    <property type="component" value="Chromosome 6"/>
</dbReference>
<evidence type="ECO:0000256" key="9">
    <source>
        <dbReference type="SAM" id="MobiDB-lite"/>
    </source>
</evidence>
<dbReference type="PANTHER" id="PTHR11949:SF3">
    <property type="entry name" value="INTERFERON REGULATORY FACTOR 1"/>
    <property type="match status" value="1"/>
</dbReference>
<proteinExistence type="predicted"/>
<dbReference type="InterPro" id="IPR019817">
    <property type="entry name" value="Interferon_reg_fac_CS"/>
</dbReference>
<name>A0A5A9PEQ2_9TELE</name>
<dbReference type="FunFam" id="1.10.10.10:FF:000065">
    <property type="entry name" value="Interferon regulatory factor"/>
    <property type="match status" value="1"/>
</dbReference>
<dbReference type="InterPro" id="IPR001346">
    <property type="entry name" value="Interferon_reg_fact_DNA-bd_dom"/>
</dbReference>
<organism evidence="12 13">
    <name type="scientific">Triplophysa tibetana</name>
    <dbReference type="NCBI Taxonomy" id="1572043"/>
    <lineage>
        <taxon>Eukaryota</taxon>
        <taxon>Metazoa</taxon>
        <taxon>Chordata</taxon>
        <taxon>Craniata</taxon>
        <taxon>Vertebrata</taxon>
        <taxon>Euteleostomi</taxon>
        <taxon>Actinopterygii</taxon>
        <taxon>Neopterygii</taxon>
        <taxon>Teleostei</taxon>
        <taxon>Ostariophysi</taxon>
        <taxon>Cypriniformes</taxon>
        <taxon>Nemacheilidae</taxon>
        <taxon>Triplophysa</taxon>
    </lineage>
</organism>
<gene>
    <name evidence="12" type="ORF">E1301_Tti016812</name>
</gene>
<evidence type="ECO:0000256" key="3">
    <source>
        <dbReference type="ARBA" id="ARBA00022843"/>
    </source>
</evidence>
<evidence type="ECO:0000256" key="4">
    <source>
        <dbReference type="ARBA" id="ARBA00023015"/>
    </source>
</evidence>
<keyword evidence="13" id="KW-1185">Reference proteome</keyword>
<keyword evidence="10" id="KW-0472">Membrane</keyword>
<feature type="transmembrane region" description="Helical" evidence="10">
    <location>
        <begin position="329"/>
        <end position="353"/>
    </location>
</feature>
<evidence type="ECO:0000256" key="8">
    <source>
        <dbReference type="ARBA" id="ARBA00023242"/>
    </source>
</evidence>
<dbReference type="Gene3D" id="1.10.10.10">
    <property type="entry name" value="Winged helix-like DNA-binding domain superfamily/Winged helix DNA-binding domain"/>
    <property type="match status" value="1"/>
</dbReference>
<dbReference type="InterPro" id="IPR036390">
    <property type="entry name" value="WH_DNA-bd_sf"/>
</dbReference>
<keyword evidence="10" id="KW-1133">Transmembrane helix</keyword>
<sequence length="379" mass="43512">MPVSRMRMRPWLESKVESNTIAGLVWVDKDQMMFSIPWKHAARHGWEVDKDACLFKQWAIHTGKFREGLTPPDPKTWKANFRCAMNSLPDIEEVKDKSVNKGCGAVRVYRMLPAVTKKKDKRSKSRDGRKRAKALSSKVKMQDTDERITQENTIDSTEHLSTTSPTVDVPEMSGFEVEIGPDSTNDNYLSKFQVSPVHETDFEEDANEAIIEITRQLERDSSQWLQNFQGKGFLANEGATTESLSPESQWSESSGEELEFRLYTEMNSFFLTSDSIQQTLSLMDSDQVNLVPQAYFKVLIHSNASTWTFLTSFLCVFYSRPQSQIPVRYVLLCVIVVISALLHFNRFSLVLAISDMSNVVMWFRGKIHLSWSIEWQMSF</sequence>
<dbReference type="PROSITE" id="PS51507">
    <property type="entry name" value="IRF_2"/>
    <property type="match status" value="1"/>
</dbReference>
<keyword evidence="10" id="KW-0812">Transmembrane</keyword>
<evidence type="ECO:0000256" key="7">
    <source>
        <dbReference type="ARBA" id="ARBA00023163"/>
    </source>
</evidence>
<dbReference type="CDD" id="cd00103">
    <property type="entry name" value="IRF"/>
    <property type="match status" value="1"/>
</dbReference>
<dbReference type="PROSITE" id="PS00601">
    <property type="entry name" value="IRF_1"/>
    <property type="match status" value="1"/>
</dbReference>
<keyword evidence="5" id="KW-0238">DNA-binding</keyword>
<keyword evidence="6" id="KW-0010">Activator</keyword>
<keyword evidence="4" id="KW-0805">Transcription regulation</keyword>
<evidence type="ECO:0000256" key="2">
    <source>
        <dbReference type="ARBA" id="ARBA00022499"/>
    </source>
</evidence>
<dbReference type="SMART" id="SM00348">
    <property type="entry name" value="IRF"/>
    <property type="match status" value="1"/>
</dbReference>